<name>A0A8S5TJG4_9CAUD</name>
<proteinExistence type="predicted"/>
<accession>A0A8S5TJG4</accession>
<evidence type="ECO:0000313" key="1">
    <source>
        <dbReference type="EMBL" id="DAF63264.1"/>
    </source>
</evidence>
<dbReference type="EMBL" id="BK032836">
    <property type="protein sequence ID" value="DAF63264.1"/>
    <property type="molecule type" value="Genomic_DNA"/>
</dbReference>
<protein>
    <submittedName>
        <fullName evidence="1">Uncharacterized protein</fullName>
    </submittedName>
</protein>
<reference evidence="1" key="1">
    <citation type="journal article" date="2021" name="Proc. Natl. Acad. Sci. U.S.A.">
        <title>A Catalog of Tens of Thousands of Viruses from Human Metagenomes Reveals Hidden Associations with Chronic Diseases.</title>
        <authorList>
            <person name="Tisza M.J."/>
            <person name="Buck C.B."/>
        </authorList>
    </citation>
    <scope>NUCLEOTIDE SEQUENCE</scope>
    <source>
        <strain evidence="1">CtXXl13</strain>
    </source>
</reference>
<organism evidence="1">
    <name type="scientific">Myoviridae sp. ctXXl13</name>
    <dbReference type="NCBI Taxonomy" id="2827691"/>
    <lineage>
        <taxon>Viruses</taxon>
        <taxon>Duplodnaviria</taxon>
        <taxon>Heunggongvirae</taxon>
        <taxon>Uroviricota</taxon>
        <taxon>Caudoviricetes</taxon>
    </lineage>
</organism>
<sequence length="388" mass="45762">MIIKEIYIDNLINVFNNLLDLNRNRKRGSENIVLTDKSDEYLSTMSIVFTMEDLTYFDLLFISKLSYIINNIKFTGLDVNIFGKNSHTIRNADEKIDNYITEYQNIIEDVMIKSKDHNEENRKLILNKINQITPIGAYKFSANVIFTGITIKGLFKGFLEKTLYGICDNDFLGKEQKEKLLQTIYLNFTELYNSSFYKYTNKKGVIEDFLVENKYFGYIERYDTTATIARVEYFNDSVNFFNTTPEKLNDQISLINLYDNIDHSSMYTYYACSSDIKTFLDILTVDKKVEVVYYESFNRLYHDTEIKMDISDTILDRFEVTINKNIDHNIELRDTVKNIEYTALYNMILESQHIKFLIKTPIDKTIDGNNEIYKSINRINRLLINKFK</sequence>